<organism evidence="2 3">
    <name type="scientific">Microscilla marina ATCC 23134</name>
    <dbReference type="NCBI Taxonomy" id="313606"/>
    <lineage>
        <taxon>Bacteria</taxon>
        <taxon>Pseudomonadati</taxon>
        <taxon>Bacteroidota</taxon>
        <taxon>Cytophagia</taxon>
        <taxon>Cytophagales</taxon>
        <taxon>Microscillaceae</taxon>
        <taxon>Microscilla</taxon>
    </lineage>
</organism>
<protein>
    <submittedName>
        <fullName evidence="2">Gp26, putative</fullName>
    </submittedName>
</protein>
<dbReference type="EMBL" id="AAWS01000016">
    <property type="protein sequence ID" value="EAY28358.1"/>
    <property type="molecule type" value="Genomic_DNA"/>
</dbReference>
<evidence type="ECO:0000313" key="2">
    <source>
        <dbReference type="EMBL" id="EAY28358.1"/>
    </source>
</evidence>
<feature type="compositionally biased region" description="Polar residues" evidence="1">
    <location>
        <begin position="151"/>
        <end position="162"/>
    </location>
</feature>
<gene>
    <name evidence="2" type="ORF">M23134_03910</name>
</gene>
<sequence length="223" mass="25256">MKTSEQTTSKNFTTVKELNPARLPAFEGFFYPASIWLDKHLNPVAKNLLVEISLLEQLPLGCIASNEHFTTTLNIGKRSVERYIAELIKDEYLLLQSFDGHHRKLRVNFDRLEPRQIGDPRQAGEVHRQNGEVQRQSGDLTSPKWRHNESLNEINTNLSTIEDQGDRDSDVKLLKEKTESSKEEKPSKTSAQSVKKNKPKTAAPKEIKLPFASDTLSRHGAIG</sequence>
<dbReference type="AlphaFoldDB" id="A1ZMH8"/>
<feature type="compositionally biased region" description="Polar residues" evidence="1">
    <location>
        <begin position="131"/>
        <end position="140"/>
    </location>
</feature>
<dbReference type="RefSeq" id="WP_002698064.1">
    <property type="nucleotide sequence ID" value="NZ_AAWS01000016.1"/>
</dbReference>
<comment type="caution">
    <text evidence="2">The sequence shown here is derived from an EMBL/GenBank/DDBJ whole genome shotgun (WGS) entry which is preliminary data.</text>
</comment>
<feature type="compositionally biased region" description="Basic and acidic residues" evidence="1">
    <location>
        <begin position="164"/>
        <end position="187"/>
    </location>
</feature>
<evidence type="ECO:0000313" key="3">
    <source>
        <dbReference type="Proteomes" id="UP000004095"/>
    </source>
</evidence>
<feature type="compositionally biased region" description="Basic and acidic residues" evidence="1">
    <location>
        <begin position="116"/>
        <end position="130"/>
    </location>
</feature>
<proteinExistence type="predicted"/>
<keyword evidence="3" id="KW-1185">Reference proteome</keyword>
<dbReference type="Proteomes" id="UP000004095">
    <property type="component" value="Unassembled WGS sequence"/>
</dbReference>
<evidence type="ECO:0000256" key="1">
    <source>
        <dbReference type="SAM" id="MobiDB-lite"/>
    </source>
</evidence>
<name>A1ZMH8_MICM2</name>
<feature type="region of interest" description="Disordered" evidence="1">
    <location>
        <begin position="116"/>
        <end position="223"/>
    </location>
</feature>
<reference evidence="2 3" key="1">
    <citation type="submission" date="2007-01" db="EMBL/GenBank/DDBJ databases">
        <authorList>
            <person name="Haygood M."/>
            <person name="Podell S."/>
            <person name="Anderson C."/>
            <person name="Hopkinson B."/>
            <person name="Roe K."/>
            <person name="Barbeau K."/>
            <person name="Gaasterland T."/>
            <person name="Ferriera S."/>
            <person name="Johnson J."/>
            <person name="Kravitz S."/>
            <person name="Beeson K."/>
            <person name="Sutton G."/>
            <person name="Rogers Y.-H."/>
            <person name="Friedman R."/>
            <person name="Frazier M."/>
            <person name="Venter J.C."/>
        </authorList>
    </citation>
    <scope>NUCLEOTIDE SEQUENCE [LARGE SCALE GENOMIC DNA]</scope>
    <source>
        <strain evidence="2 3">ATCC 23134</strain>
    </source>
</reference>
<accession>A1ZMH8</accession>